<dbReference type="EMBL" id="SRKY01000002">
    <property type="protein sequence ID" value="THH37030.1"/>
    <property type="molecule type" value="Genomic_DNA"/>
</dbReference>
<dbReference type="InterPro" id="IPR050464">
    <property type="entry name" value="Zeta_carotene_desat/Oxidored"/>
</dbReference>
<accession>A0A4S4NLI2</accession>
<dbReference type="PANTHER" id="PTHR42923:SF46">
    <property type="entry name" value="AMINE OXIDASE"/>
    <property type="match status" value="1"/>
</dbReference>
<name>A0A4S4NLI2_9RHOB</name>
<dbReference type="Proteomes" id="UP000306602">
    <property type="component" value="Unassembled WGS sequence"/>
</dbReference>
<organism evidence="2 3">
    <name type="scientific">Aliishimia ponticola</name>
    <dbReference type="NCBI Taxonomy" id="2499833"/>
    <lineage>
        <taxon>Bacteria</taxon>
        <taxon>Pseudomonadati</taxon>
        <taxon>Pseudomonadota</taxon>
        <taxon>Alphaproteobacteria</taxon>
        <taxon>Rhodobacterales</taxon>
        <taxon>Paracoccaceae</taxon>
        <taxon>Aliishimia</taxon>
    </lineage>
</organism>
<dbReference type="InterPro" id="IPR002937">
    <property type="entry name" value="Amino_oxidase"/>
</dbReference>
<sequence length="550" mass="61218">MATKVAVLGGGIGGLTAGHELASRGFDVEIFDAKKIPGGKARSIPVPDSGTQGRRDLPGEHGFRFFPAFYVHLPDSMSRIPFGPHGATCADNLIGVEAIEIARYDAPPIDLLARVPRSILDLKILIKEIYSHFLPLPMSDLEFFAERLWQVMTSCEERRYAELEPQSWWDFVDAENRSPEYQKFLAEGLSRSLVAARAQEGSARTVGQIQVRLADGMIRGGKGTDRVLNAPTTDALIHPWIAEITRLGGTYHSQSVITAITMEGDRVKSVTVQTPQGSSAIEADYFVCAIPIEHLDPLIDTGLLSAAPELQGVKDLAQNVRWMNGIQFFLTEDVKIVDGHTLYVDSPWAITSISEAQLWKHLDLSQYGDGKVRGILSVDISDWNTPGTFDPKKKAKDLDLQQIADEVWQELKRSQNVDGKEILRDDMIHSWFIDTDIEMSHSARPHPVANLEPLFINTPGSWKQRPKALTSIANFSLASDYVQTQTDLACMEAANEAARVAVNGILDATGWTGQKCRLWSMPMPDALRLWREHDKHRFEQGKPWDGRLIF</sequence>
<dbReference type="PANTHER" id="PTHR42923">
    <property type="entry name" value="PROTOPORPHYRINOGEN OXIDASE"/>
    <property type="match status" value="1"/>
</dbReference>
<dbReference type="OrthoDB" id="337830at2"/>
<dbReference type="Pfam" id="PF01593">
    <property type="entry name" value="Amino_oxidase"/>
    <property type="match status" value="1"/>
</dbReference>
<dbReference type="InterPro" id="IPR036188">
    <property type="entry name" value="FAD/NAD-bd_sf"/>
</dbReference>
<evidence type="ECO:0000313" key="3">
    <source>
        <dbReference type="Proteomes" id="UP000306602"/>
    </source>
</evidence>
<evidence type="ECO:0000259" key="1">
    <source>
        <dbReference type="Pfam" id="PF01593"/>
    </source>
</evidence>
<dbReference type="Gene3D" id="3.50.50.60">
    <property type="entry name" value="FAD/NAD(P)-binding domain"/>
    <property type="match status" value="1"/>
</dbReference>
<dbReference type="RefSeq" id="WP_136462628.1">
    <property type="nucleotide sequence ID" value="NZ_SRKY01000002.1"/>
</dbReference>
<protein>
    <submittedName>
        <fullName evidence="2">Phytoene dehydrogenase</fullName>
    </submittedName>
</protein>
<proteinExistence type="predicted"/>
<reference evidence="2 3" key="1">
    <citation type="submission" date="2019-04" db="EMBL/GenBank/DDBJ databases">
        <title>Shimia ponticola sp. nov., isolated from seawater.</title>
        <authorList>
            <person name="Kim Y.-O."/>
            <person name="Yoon J.-H."/>
        </authorList>
    </citation>
    <scope>NUCLEOTIDE SEQUENCE [LARGE SCALE GENOMIC DNA]</scope>
    <source>
        <strain evidence="2 3">MYP11</strain>
    </source>
</reference>
<feature type="domain" description="Amine oxidase" evidence="1">
    <location>
        <begin position="12"/>
        <end position="503"/>
    </location>
</feature>
<dbReference type="SUPFAM" id="SSF51905">
    <property type="entry name" value="FAD/NAD(P)-binding domain"/>
    <property type="match status" value="1"/>
</dbReference>
<gene>
    <name evidence="2" type="ORF">E4Z66_08815</name>
</gene>
<evidence type="ECO:0000313" key="2">
    <source>
        <dbReference type="EMBL" id="THH37030.1"/>
    </source>
</evidence>
<comment type="caution">
    <text evidence="2">The sequence shown here is derived from an EMBL/GenBank/DDBJ whole genome shotgun (WGS) entry which is preliminary data.</text>
</comment>
<dbReference type="GO" id="GO:0016491">
    <property type="term" value="F:oxidoreductase activity"/>
    <property type="evidence" value="ECO:0007669"/>
    <property type="project" value="InterPro"/>
</dbReference>
<keyword evidence="3" id="KW-1185">Reference proteome</keyword>
<dbReference type="AlphaFoldDB" id="A0A4S4NLI2"/>